<name>A0A2D4HBW5_MICLE</name>
<sequence length="163" mass="18604">MFSSSCSSCTTGPIIQPLSICRLITISNETIDFFYLVIILLLVPLKSKTQHQSPKFLKIRQIMSISSRGQIFFSFSVLGYGEEANNVLLSLWKGSHFSFDVEVRQKPLYSWYPSATEFSKLENSVFLCYKELFTILINYNIYVSQICNKGLLYLSCSLVSIFS</sequence>
<dbReference type="AlphaFoldDB" id="A0A2D4HBW5"/>
<organism evidence="1">
    <name type="scientific">Micrurus lemniscatus lemniscatus</name>
    <dbReference type="NCBI Taxonomy" id="129467"/>
    <lineage>
        <taxon>Eukaryota</taxon>
        <taxon>Metazoa</taxon>
        <taxon>Chordata</taxon>
        <taxon>Craniata</taxon>
        <taxon>Vertebrata</taxon>
        <taxon>Euteleostomi</taxon>
        <taxon>Lepidosauria</taxon>
        <taxon>Squamata</taxon>
        <taxon>Bifurcata</taxon>
        <taxon>Unidentata</taxon>
        <taxon>Episquamata</taxon>
        <taxon>Toxicofera</taxon>
        <taxon>Serpentes</taxon>
        <taxon>Colubroidea</taxon>
        <taxon>Elapidae</taxon>
        <taxon>Elapinae</taxon>
        <taxon>Micrurus</taxon>
    </lineage>
</organism>
<reference evidence="1" key="2">
    <citation type="submission" date="2017-11" db="EMBL/GenBank/DDBJ databases">
        <title>Coralsnake Venomics: Analyses of Venom Gland Transcriptomes and Proteomes of Six Brazilian Taxa.</title>
        <authorList>
            <person name="Aird S.D."/>
            <person name="Jorge da Silva N."/>
            <person name="Qiu L."/>
            <person name="Villar-Briones A."/>
            <person name="Aparecida-Saddi V."/>
            <person name="Campos-Telles M.P."/>
            <person name="Grau M."/>
            <person name="Mikheyev A.S."/>
        </authorList>
    </citation>
    <scope>NUCLEOTIDE SEQUENCE</scope>
    <source>
        <tissue evidence="1">Venom_gland</tissue>
    </source>
</reference>
<proteinExistence type="predicted"/>
<accession>A0A2D4HBW5</accession>
<evidence type="ECO:0000313" key="1">
    <source>
        <dbReference type="EMBL" id="LAA69414.1"/>
    </source>
</evidence>
<reference evidence="1" key="1">
    <citation type="submission" date="2017-07" db="EMBL/GenBank/DDBJ databases">
        <authorList>
            <person name="Mikheyev A."/>
            <person name="Grau M."/>
        </authorList>
    </citation>
    <scope>NUCLEOTIDE SEQUENCE</scope>
    <source>
        <tissue evidence="1">Venom_gland</tissue>
    </source>
</reference>
<dbReference type="EMBL" id="IACK01011741">
    <property type="protein sequence ID" value="LAA69414.1"/>
    <property type="molecule type" value="Transcribed_RNA"/>
</dbReference>
<protein>
    <submittedName>
        <fullName evidence="1">Uncharacterized protein</fullName>
    </submittedName>
</protein>